<organism evidence="3 6">
    <name type="scientific">Vibrio alginolyticus</name>
    <dbReference type="NCBI Taxonomy" id="663"/>
    <lineage>
        <taxon>Bacteria</taxon>
        <taxon>Pseudomonadati</taxon>
        <taxon>Pseudomonadota</taxon>
        <taxon>Gammaproteobacteria</taxon>
        <taxon>Vibrionales</taxon>
        <taxon>Vibrionaceae</taxon>
        <taxon>Vibrio</taxon>
    </lineage>
</organism>
<evidence type="ECO:0000256" key="1">
    <source>
        <dbReference type="SAM" id="Coils"/>
    </source>
</evidence>
<evidence type="ECO:0008006" key="7">
    <source>
        <dbReference type="Google" id="ProtNLM"/>
    </source>
</evidence>
<evidence type="ECO:0000313" key="3">
    <source>
        <dbReference type="EMBL" id="NMR72427.1"/>
    </source>
</evidence>
<dbReference type="AlphaFoldDB" id="A0A0H0YD36"/>
<comment type="caution">
    <text evidence="3">The sequence shown here is derived from an EMBL/GenBank/DDBJ whole genome shotgun (WGS) entry which is preliminary data.</text>
</comment>
<dbReference type="Proteomes" id="UP000565155">
    <property type="component" value="Unassembled WGS sequence"/>
</dbReference>
<evidence type="ECO:0000313" key="5">
    <source>
        <dbReference type="Proteomes" id="UP000532247"/>
    </source>
</evidence>
<dbReference type="EMBL" id="VTYF01000008">
    <property type="protein sequence ID" value="NOI10124.1"/>
    <property type="molecule type" value="Genomic_DNA"/>
</dbReference>
<evidence type="ECO:0000313" key="4">
    <source>
        <dbReference type="EMBL" id="NOI10124.1"/>
    </source>
</evidence>
<protein>
    <recommendedName>
        <fullName evidence="7">Lipoprotein</fullName>
    </recommendedName>
</protein>
<dbReference type="RefSeq" id="WP_005379178.1">
    <property type="nucleotide sequence ID" value="NZ_AP023185.1"/>
</dbReference>
<proteinExistence type="predicted"/>
<sequence length="65" mass="7185">MRLTSFIYRIAAVFGLVFALAACSEEGPMEQAGKKIDEAAEETQNAIEDECENIKENLNAEDQDC</sequence>
<accession>A0A0H0YD36</accession>
<feature type="chain" id="PRO_5014515133" description="Lipoprotein" evidence="2">
    <location>
        <begin position="22"/>
        <end position="65"/>
    </location>
</feature>
<feature type="signal peptide" evidence="2">
    <location>
        <begin position="1"/>
        <end position="21"/>
    </location>
</feature>
<keyword evidence="2" id="KW-0732">Signal</keyword>
<reference evidence="4 5" key="1">
    <citation type="submission" date="2019-09" db="EMBL/GenBank/DDBJ databases">
        <title>Draft genome sequencing and comparative genomics of hatchery-associated Vibrios.</title>
        <authorList>
            <person name="Kehlet-Delgado H."/>
            <person name="Mueller R.S."/>
        </authorList>
    </citation>
    <scope>NUCLEOTIDE SEQUENCE [LARGE SCALE GENOMIC DNA]</scope>
    <source>
        <strain evidence="4 5">081416A</strain>
    </source>
</reference>
<dbReference type="EMBL" id="JABCMA010000001">
    <property type="protein sequence ID" value="NMR72427.1"/>
    <property type="molecule type" value="Genomic_DNA"/>
</dbReference>
<name>A0A0H0YD36_VIBAL</name>
<dbReference type="Proteomes" id="UP000532247">
    <property type="component" value="Unassembled WGS sequence"/>
</dbReference>
<keyword evidence="1" id="KW-0175">Coiled coil</keyword>
<feature type="coiled-coil region" evidence="1">
    <location>
        <begin position="29"/>
        <end position="64"/>
    </location>
</feature>
<reference evidence="3 6" key="2">
    <citation type="submission" date="2020-04" db="EMBL/GenBank/DDBJ databases">
        <title>Whole-genome sequencing of Vibrio spp. from China reveals different genetic environments of blaCTX-M-14 among diverse lineages.</title>
        <authorList>
            <person name="Zheng Z."/>
            <person name="Ye L."/>
            <person name="Chen S."/>
        </authorList>
    </citation>
    <scope>NUCLEOTIDE SEQUENCE [LARGE SCALE GENOMIC DNA]</scope>
    <source>
        <strain evidence="3 6">Vb1636</strain>
    </source>
</reference>
<evidence type="ECO:0000256" key="2">
    <source>
        <dbReference type="SAM" id="SignalP"/>
    </source>
</evidence>
<evidence type="ECO:0000313" key="6">
    <source>
        <dbReference type="Proteomes" id="UP000565155"/>
    </source>
</evidence>
<dbReference type="PROSITE" id="PS51257">
    <property type="entry name" value="PROKAR_LIPOPROTEIN"/>
    <property type="match status" value="1"/>
</dbReference>
<dbReference type="GeneID" id="75169152"/>
<gene>
    <name evidence="4" type="ORF">F0254_14780</name>
    <name evidence="3" type="ORF">HKB35_02165</name>
</gene>